<organism evidence="10">
    <name type="scientific">Scylla olivacea</name>
    <name type="common">Orange mud crab</name>
    <name type="synonym">Cancer olivacea</name>
    <dbReference type="NCBI Taxonomy" id="85551"/>
    <lineage>
        <taxon>Eukaryota</taxon>
        <taxon>Metazoa</taxon>
        <taxon>Ecdysozoa</taxon>
        <taxon>Arthropoda</taxon>
        <taxon>Crustacea</taxon>
        <taxon>Multicrustacea</taxon>
        <taxon>Malacostraca</taxon>
        <taxon>Eumalacostraca</taxon>
        <taxon>Eucarida</taxon>
        <taxon>Decapoda</taxon>
        <taxon>Pleocyemata</taxon>
        <taxon>Brachyura</taxon>
        <taxon>Eubrachyura</taxon>
        <taxon>Portunoidea</taxon>
        <taxon>Portunidae</taxon>
        <taxon>Portuninae</taxon>
        <taxon>Scylla</taxon>
    </lineage>
</organism>
<feature type="compositionally biased region" description="Acidic residues" evidence="8">
    <location>
        <begin position="68"/>
        <end position="77"/>
    </location>
</feature>
<evidence type="ECO:0000256" key="2">
    <source>
        <dbReference type="ARBA" id="ARBA00022553"/>
    </source>
</evidence>
<feature type="compositionally biased region" description="Acidic residues" evidence="8">
    <location>
        <begin position="135"/>
        <end position="156"/>
    </location>
</feature>
<keyword evidence="3" id="KW-0805">Transcription regulation</keyword>
<evidence type="ECO:0000256" key="8">
    <source>
        <dbReference type="SAM" id="MobiDB-lite"/>
    </source>
</evidence>
<dbReference type="PANTHER" id="PTHR13115">
    <property type="entry name" value="RNA POLYMERASE-ASSOCIATED PROTEIN RTF1 HOMOLOG"/>
    <property type="match status" value="1"/>
</dbReference>
<feature type="compositionally biased region" description="Basic and acidic residues" evidence="8">
    <location>
        <begin position="157"/>
        <end position="193"/>
    </location>
</feature>
<comment type="subcellular location">
    <subcellularLocation>
        <location evidence="1">Nucleus</location>
        <location evidence="1">Nucleoplasm</location>
    </subcellularLocation>
</comment>
<feature type="compositionally biased region" description="Basic and acidic residues" evidence="8">
    <location>
        <begin position="249"/>
        <end position="287"/>
    </location>
</feature>
<dbReference type="InterPro" id="IPR004343">
    <property type="entry name" value="Plus-3_dom"/>
</dbReference>
<feature type="compositionally biased region" description="Basic residues" evidence="8">
    <location>
        <begin position="194"/>
        <end position="205"/>
    </location>
</feature>
<dbReference type="AlphaFoldDB" id="A0A0P4VS32"/>
<dbReference type="Gene3D" id="3.90.70.200">
    <property type="entry name" value="Plus-3 domain"/>
    <property type="match status" value="1"/>
</dbReference>
<keyword evidence="6" id="KW-0804">Transcription</keyword>
<keyword evidence="7" id="KW-0539">Nucleus</keyword>
<keyword evidence="5" id="KW-0010">Activator</keyword>
<feature type="region of interest" description="Disordered" evidence="8">
    <location>
        <begin position="1"/>
        <end position="349"/>
    </location>
</feature>
<dbReference type="GO" id="GO:0003677">
    <property type="term" value="F:DNA binding"/>
    <property type="evidence" value="ECO:0007669"/>
    <property type="project" value="InterPro"/>
</dbReference>
<feature type="compositionally biased region" description="Polar residues" evidence="8">
    <location>
        <begin position="691"/>
        <end position="702"/>
    </location>
</feature>
<feature type="region of interest" description="Disordered" evidence="8">
    <location>
        <begin position="678"/>
        <end position="708"/>
    </location>
</feature>
<dbReference type="PROSITE" id="PS51360">
    <property type="entry name" value="PLUS3"/>
    <property type="match status" value="1"/>
</dbReference>
<name>A0A0P4VS32_SCYOL</name>
<keyword evidence="2" id="KW-0597">Phosphoprotein</keyword>
<evidence type="ECO:0000313" key="10">
    <source>
        <dbReference type="EMBL" id="JAI58183.1"/>
    </source>
</evidence>
<evidence type="ECO:0000259" key="9">
    <source>
        <dbReference type="PROSITE" id="PS51360"/>
    </source>
</evidence>
<feature type="compositionally biased region" description="Basic residues" evidence="8">
    <location>
        <begin position="83"/>
        <end position="98"/>
    </location>
</feature>
<evidence type="ECO:0000256" key="4">
    <source>
        <dbReference type="ARBA" id="ARBA00023054"/>
    </source>
</evidence>
<dbReference type="Pfam" id="PF03126">
    <property type="entry name" value="Plus-3"/>
    <property type="match status" value="1"/>
</dbReference>
<dbReference type="PANTHER" id="PTHR13115:SF8">
    <property type="entry name" value="RNA POLYMERASE-ASSOCIATED PROTEIN RTF1 HOMOLOG"/>
    <property type="match status" value="1"/>
</dbReference>
<evidence type="ECO:0000256" key="5">
    <source>
        <dbReference type="ARBA" id="ARBA00023159"/>
    </source>
</evidence>
<dbReference type="SMART" id="SM00719">
    <property type="entry name" value="Plus3"/>
    <property type="match status" value="1"/>
</dbReference>
<evidence type="ECO:0000256" key="6">
    <source>
        <dbReference type="ARBA" id="ARBA00023163"/>
    </source>
</evidence>
<dbReference type="GO" id="GO:1990269">
    <property type="term" value="F:RNA polymerase II C-terminal domain phosphoserine binding"/>
    <property type="evidence" value="ECO:0007669"/>
    <property type="project" value="TreeGrafter"/>
</dbReference>
<evidence type="ECO:0000256" key="3">
    <source>
        <dbReference type="ARBA" id="ARBA00023015"/>
    </source>
</evidence>
<dbReference type="InterPro" id="IPR036128">
    <property type="entry name" value="Plus3-like_sf"/>
</dbReference>
<feature type="region of interest" description="Disordered" evidence="8">
    <location>
        <begin position="625"/>
        <end position="655"/>
    </location>
</feature>
<evidence type="ECO:0000256" key="1">
    <source>
        <dbReference type="ARBA" id="ARBA00004642"/>
    </source>
</evidence>
<feature type="compositionally biased region" description="Basic and acidic residues" evidence="8">
    <location>
        <begin position="225"/>
        <end position="238"/>
    </location>
</feature>
<dbReference type="GO" id="GO:0016593">
    <property type="term" value="C:Cdc73/Paf1 complex"/>
    <property type="evidence" value="ECO:0007669"/>
    <property type="project" value="TreeGrafter"/>
</dbReference>
<reference evidence="10" key="1">
    <citation type="submission" date="2015-09" db="EMBL/GenBank/DDBJ databases">
        <title>Scylla olivacea transcriptome.</title>
        <authorList>
            <person name="Ikhwanuddin M."/>
        </authorList>
    </citation>
    <scope>NUCLEOTIDE SEQUENCE</scope>
</reference>
<dbReference type="FunFam" id="3.90.70.200:FF:000001">
    <property type="entry name" value="RNA polymerase-associated protein RTF1 homolog"/>
    <property type="match status" value="1"/>
</dbReference>
<proteinExistence type="predicted"/>
<feature type="compositionally biased region" description="Low complexity" evidence="8">
    <location>
        <begin position="320"/>
        <end position="329"/>
    </location>
</feature>
<feature type="compositionally biased region" description="Low complexity" evidence="8">
    <location>
        <begin position="25"/>
        <end position="35"/>
    </location>
</feature>
<dbReference type="EMBL" id="GDRN01102776">
    <property type="protein sequence ID" value="JAI58183.1"/>
    <property type="molecule type" value="Transcribed_RNA"/>
</dbReference>
<feature type="compositionally biased region" description="Basic and acidic residues" evidence="8">
    <location>
        <begin position="304"/>
        <end position="314"/>
    </location>
</feature>
<accession>A0A0P4VS32</accession>
<evidence type="ECO:0000256" key="7">
    <source>
        <dbReference type="ARBA" id="ARBA00023242"/>
    </source>
</evidence>
<feature type="domain" description="Plus3" evidence="9">
    <location>
        <begin position="351"/>
        <end position="482"/>
    </location>
</feature>
<keyword evidence="4" id="KW-0175">Coiled coil</keyword>
<dbReference type="SUPFAM" id="SSF159042">
    <property type="entry name" value="Plus3-like"/>
    <property type="match status" value="1"/>
</dbReference>
<sequence>MNKRKAKPLIDSDSDEEGQSGSGSGSDIDSELLALAKKKKKRSNSESSGGSSPRQKPSAVRSKVATDSDSETSDSDSDWGASRGKKKKMTKTATKNKGKTTGTSQDSDSEGTRAARASASEPEEGEVSDTNSSDSEVDLNEEFDDGLDENMIGDEEDRARLEQMTEKEREQEIYNRIEKREVMRTRFEIEKKLKLAKKKEQKKRKEKEGDKPKEKRQPVLTNRTKTLEERAGRNDKFAALKAKRVNKIQKAEEERQKKEREAEEKRRRKEEREKSMDSDSNVEDGKSKKLKASDVYSSDDSGSESDKSTKSDKSAKRRSSSSSSSSSSDGDSDSGRSKDSHRSRESRPKFVTCREDLEKIRLSRHKMERFVHLPIFSKAIIGCFVRIGIGSNQGRPVYRVAEITAVCETAKIYQLGNTRTNKGLRLKHGSHERVFRLEFVSNSPFQESEYNKWVEDCAAHGTELPSMIHVDQKQKDIHDLLYYQFSSEDIDKMVEEKARFNHNPTNFAVAKTLLMKEKDIAAQKGDDESVEKLTEKIADLDEKANSLDKRRTQTIAAISYINERNRKNNVEKAEKAILAEIEAKKGTKIDDPFTRRSTRPTMVTRTKEPDIQSSEMLIKVEMERKMKQEEEKRKKEEELNRKKQDEEKKKDEERKRIQAEDLFAAHDFDVKIDLDVTIPGNASAPVGPRQNLGSATNGSSVSAAPKRSLNLEEYKKKKGLI</sequence>
<feature type="compositionally biased region" description="Basic and acidic residues" evidence="8">
    <location>
        <begin position="333"/>
        <end position="349"/>
    </location>
</feature>
<protein>
    <recommendedName>
        <fullName evidence="9">Plus3 domain-containing protein</fullName>
    </recommendedName>
</protein>
<feature type="compositionally biased region" description="Basic and acidic residues" evidence="8">
    <location>
        <begin position="206"/>
        <end position="217"/>
    </location>
</feature>